<dbReference type="SUPFAM" id="SSF57302">
    <property type="entry name" value="Snake toxin-like"/>
    <property type="match status" value="1"/>
</dbReference>
<accession>A0ABN8PRV2</accession>
<protein>
    <recommendedName>
        <fullName evidence="4">Activin types I and II receptor domain-containing protein</fullName>
    </recommendedName>
</protein>
<evidence type="ECO:0000313" key="5">
    <source>
        <dbReference type="EMBL" id="CAH3149545.1"/>
    </source>
</evidence>
<evidence type="ECO:0000256" key="2">
    <source>
        <dbReference type="ARBA" id="ARBA00022729"/>
    </source>
</evidence>
<dbReference type="Proteomes" id="UP001159427">
    <property type="component" value="Unassembled WGS sequence"/>
</dbReference>
<evidence type="ECO:0000259" key="4">
    <source>
        <dbReference type="Pfam" id="PF01064"/>
    </source>
</evidence>
<feature type="non-terminal residue" evidence="5">
    <location>
        <position position="1"/>
    </location>
</feature>
<sequence>ESTNGSLTSRSCHVKEKVDCHLSGPCVNDDNDCGEQGQFCYTMWTNVSGNVSVSAKGCWQQNDNCLTQTCTSSTRHFKGKDYYFCCCNTDFCNEPFGLERVPMHPNATSNGKLEYSRFQNSICDICLNGKHYPFFWNITGCLNTITNLSSWTRTEDLFFKAFPTLLSLIGGKIYTLLRDLLAPEKPATKSFQQTDSYHSPGAFE</sequence>
<evidence type="ECO:0000313" key="6">
    <source>
        <dbReference type="Proteomes" id="UP001159427"/>
    </source>
</evidence>
<keyword evidence="6" id="KW-1185">Reference proteome</keyword>
<proteinExistence type="predicted"/>
<dbReference type="InterPro" id="IPR000472">
    <property type="entry name" value="Activin_recp"/>
</dbReference>
<organism evidence="5 6">
    <name type="scientific">Porites evermanni</name>
    <dbReference type="NCBI Taxonomy" id="104178"/>
    <lineage>
        <taxon>Eukaryota</taxon>
        <taxon>Metazoa</taxon>
        <taxon>Cnidaria</taxon>
        <taxon>Anthozoa</taxon>
        <taxon>Hexacorallia</taxon>
        <taxon>Scleractinia</taxon>
        <taxon>Fungiina</taxon>
        <taxon>Poritidae</taxon>
        <taxon>Porites</taxon>
    </lineage>
</organism>
<keyword evidence="2" id="KW-0732">Signal</keyword>
<evidence type="ECO:0000256" key="1">
    <source>
        <dbReference type="ARBA" id="ARBA00004370"/>
    </source>
</evidence>
<dbReference type="EMBL" id="CALNXI010000974">
    <property type="protein sequence ID" value="CAH3149545.1"/>
    <property type="molecule type" value="Genomic_DNA"/>
</dbReference>
<comment type="subcellular location">
    <subcellularLocation>
        <location evidence="1">Membrane</location>
    </subcellularLocation>
</comment>
<gene>
    <name evidence="5" type="ORF">PEVE_00044984</name>
</gene>
<name>A0ABN8PRV2_9CNID</name>
<reference evidence="5 6" key="1">
    <citation type="submission" date="2022-05" db="EMBL/GenBank/DDBJ databases">
        <authorList>
            <consortium name="Genoscope - CEA"/>
            <person name="William W."/>
        </authorList>
    </citation>
    <scope>NUCLEOTIDE SEQUENCE [LARGE SCALE GENOMIC DNA]</scope>
</reference>
<dbReference type="Pfam" id="PF01064">
    <property type="entry name" value="Activin_recp"/>
    <property type="match status" value="1"/>
</dbReference>
<dbReference type="Gene3D" id="2.10.60.10">
    <property type="entry name" value="CD59"/>
    <property type="match status" value="1"/>
</dbReference>
<feature type="non-terminal residue" evidence="5">
    <location>
        <position position="204"/>
    </location>
</feature>
<keyword evidence="3" id="KW-0472">Membrane</keyword>
<feature type="domain" description="Activin types I and II receptor" evidence="4">
    <location>
        <begin position="12"/>
        <end position="95"/>
    </location>
</feature>
<comment type="caution">
    <text evidence="5">The sequence shown here is derived from an EMBL/GenBank/DDBJ whole genome shotgun (WGS) entry which is preliminary data.</text>
</comment>
<dbReference type="InterPro" id="IPR045860">
    <property type="entry name" value="Snake_toxin-like_sf"/>
</dbReference>
<evidence type="ECO:0000256" key="3">
    <source>
        <dbReference type="ARBA" id="ARBA00023136"/>
    </source>
</evidence>